<dbReference type="AlphaFoldDB" id="A0A0S1SHG5"/>
<name>A0A0S1SHG5_9BACT</name>
<accession>A0A0S1SRA9</accession>
<protein>
    <submittedName>
        <fullName evidence="1">Uncharacterized protein</fullName>
    </submittedName>
</protein>
<dbReference type="STRING" id="1735162.PeribacterB2_0302"/>
<accession>A0A0S1SVF5</accession>
<reference evidence="2" key="1">
    <citation type="submission" date="2015-10" db="EMBL/GenBank/DDBJ databases">
        <title>Analysis of five complete genome sequences for members of the class Peribacteria in the recently recognized Peregrinibacteria bacterial phylum.</title>
        <authorList>
            <person name="Anantharaman K."/>
            <person name="Brown C.T."/>
            <person name="Burstein D."/>
            <person name="Castelle C.J."/>
            <person name="Probst A.J."/>
            <person name="Thomas B.C."/>
            <person name="Williams K.H."/>
            <person name="Banfield J.F."/>
        </authorList>
    </citation>
    <scope>NUCLEOTIDE SEQUENCE [LARGE SCALE GENOMIC DNA]</scope>
</reference>
<sequence>MCMAKKKPPSNIMDDCRPDMYFSSFLCKKDYCESWQSLDPASTVMTTVYFSAAS</sequence>
<dbReference type="EMBL" id="CP013065">
    <property type="protein sequence ID" value="ALM13001.1"/>
    <property type="molecule type" value="Genomic_DNA"/>
</dbReference>
<gene>
    <name evidence="1" type="ORF">PeribacterD1_0302</name>
</gene>
<organism evidence="1 2">
    <name type="scientific">Candidatus Peribacter riflensis</name>
    <dbReference type="NCBI Taxonomy" id="1735162"/>
    <lineage>
        <taxon>Bacteria</taxon>
        <taxon>Candidatus Peregrinibacteriota</taxon>
        <taxon>Candidatus Peribacteria</taxon>
        <taxon>Candidatus Peribacterales</taxon>
        <taxon>Candidatus Peribacteraceae</taxon>
        <taxon>Candidatus Peribacter</taxon>
    </lineage>
</organism>
<dbReference type="KEGG" id="prf:PeribacterA2_0302"/>
<accession>A0A0S1SJ74</accession>
<proteinExistence type="predicted"/>
<reference evidence="1 2" key="2">
    <citation type="journal article" date="2016" name="PeerJ">
        <title>Analysis of five complete genome sequences for members of the class Peribacteria in the recently recognized Peregrinibacteria bacterial phylum.</title>
        <authorList>
            <person name="Anantharaman K."/>
            <person name="Brown C.T."/>
            <person name="Burstein D."/>
            <person name="Castelle C.J."/>
            <person name="Probst A.J."/>
            <person name="Thomas B.C."/>
            <person name="Williams K.H."/>
            <person name="Banfield J.F."/>
        </authorList>
    </citation>
    <scope>NUCLEOTIDE SEQUENCE [LARGE SCALE GENOMIC DNA]</scope>
    <source>
        <strain evidence="1">RIFOXYD1_FULL_PER-ii_59_16</strain>
    </source>
</reference>
<accession>A0A0S1SHG5</accession>
<dbReference type="Proteomes" id="UP000069135">
    <property type="component" value="Chromosome"/>
</dbReference>
<accession>A0A0S1SH88</accession>
<evidence type="ECO:0000313" key="2">
    <source>
        <dbReference type="Proteomes" id="UP000069135"/>
    </source>
</evidence>
<evidence type="ECO:0000313" key="1">
    <source>
        <dbReference type="EMBL" id="ALM13001.1"/>
    </source>
</evidence>